<dbReference type="HAMAP" id="MF_00050">
    <property type="entry name" value="EF_Ts"/>
    <property type="match status" value="1"/>
</dbReference>
<name>A0A423T594_PENVA</name>
<dbReference type="STRING" id="6689.A0A423T594"/>
<reference evidence="7 8" key="1">
    <citation type="submission" date="2018-04" db="EMBL/GenBank/DDBJ databases">
        <authorList>
            <person name="Zhang X."/>
            <person name="Yuan J."/>
            <person name="Li F."/>
            <person name="Xiang J."/>
        </authorList>
    </citation>
    <scope>NUCLEOTIDE SEQUENCE [LARGE SCALE GENOMIC DNA]</scope>
    <source>
        <tissue evidence="7">Muscle</tissue>
    </source>
</reference>
<organism evidence="7 8">
    <name type="scientific">Penaeus vannamei</name>
    <name type="common">Whiteleg shrimp</name>
    <name type="synonym">Litopenaeus vannamei</name>
    <dbReference type="NCBI Taxonomy" id="6689"/>
    <lineage>
        <taxon>Eukaryota</taxon>
        <taxon>Metazoa</taxon>
        <taxon>Ecdysozoa</taxon>
        <taxon>Arthropoda</taxon>
        <taxon>Crustacea</taxon>
        <taxon>Multicrustacea</taxon>
        <taxon>Malacostraca</taxon>
        <taxon>Eumalacostraca</taxon>
        <taxon>Eucarida</taxon>
        <taxon>Decapoda</taxon>
        <taxon>Dendrobranchiata</taxon>
        <taxon>Penaeoidea</taxon>
        <taxon>Penaeidae</taxon>
        <taxon>Penaeus</taxon>
    </lineage>
</organism>
<sequence>MAAVSCSLFSSLLQSQTRSIRLLHVCRTLAAVDKGNLAKLRKKTGFSMSNCKKALEMHENDLAKAESWLQAEAQAQGWAKATKLAGRTTAQGLIGIHIEDNVGAMVEVNCETDFVARNEKFKALVSQVAKECASGATPLLEHGLKKEMMAQEQMKDIPTSEGKKLGDLVALAIGSVGENMSLARGTRLVGGPGVQLIGYSHPSTPDDDMLVGKFGAILALRSSGELTETARQLCVHIVGMNPKEVGKLSDPKAPNNDDETLLVHQEFLSDPSKTVSEVIQEEQLEIVDFVRFQCGELNKAEE</sequence>
<keyword evidence="4" id="KW-0496">Mitochondrion</keyword>
<dbReference type="InterPro" id="IPR018101">
    <property type="entry name" value="Transl_elong_Ts_CS"/>
</dbReference>
<evidence type="ECO:0000256" key="2">
    <source>
        <dbReference type="ARBA" id="ARBA00022768"/>
    </source>
</evidence>
<comment type="caution">
    <text evidence="7">The sequence shown here is derived from an EMBL/GenBank/DDBJ whole genome shotgun (WGS) entry which is preliminary data.</text>
</comment>
<dbReference type="InterPro" id="IPR014039">
    <property type="entry name" value="Transl_elong_EFTs/EF1B_dimer"/>
</dbReference>
<dbReference type="Pfam" id="PF00889">
    <property type="entry name" value="EF_TS"/>
    <property type="match status" value="2"/>
</dbReference>
<keyword evidence="3 4" id="KW-0648">Protein biosynthesis</keyword>
<dbReference type="Proteomes" id="UP000283509">
    <property type="component" value="Unassembled WGS sequence"/>
</dbReference>
<feature type="domain" description="Translation elongation factor EFTs/EF1B dimerisation" evidence="6">
    <location>
        <begin position="103"/>
        <end position="246"/>
    </location>
</feature>
<gene>
    <name evidence="7" type="ORF">C7M84_010264</name>
</gene>
<dbReference type="NCBIfam" id="TIGR00116">
    <property type="entry name" value="tsf"/>
    <property type="match status" value="1"/>
</dbReference>
<dbReference type="GO" id="GO:0003746">
    <property type="term" value="F:translation elongation factor activity"/>
    <property type="evidence" value="ECO:0007669"/>
    <property type="project" value="UniProtKB-UniRule"/>
</dbReference>
<evidence type="ECO:0000313" key="7">
    <source>
        <dbReference type="EMBL" id="ROT71388.1"/>
    </source>
</evidence>
<keyword evidence="2 4" id="KW-0251">Elongation factor</keyword>
<evidence type="ECO:0000256" key="4">
    <source>
        <dbReference type="HAMAP-Rule" id="MF_03135"/>
    </source>
</evidence>
<keyword evidence="8" id="KW-1185">Reference proteome</keyword>
<dbReference type="Gene3D" id="1.10.8.10">
    <property type="entry name" value="DNA helicase RuvA subunit, C-terminal domain"/>
    <property type="match status" value="1"/>
</dbReference>
<dbReference type="EMBL" id="QCYY01002301">
    <property type="protein sequence ID" value="ROT71388.1"/>
    <property type="molecule type" value="Genomic_DNA"/>
</dbReference>
<evidence type="ECO:0000313" key="8">
    <source>
        <dbReference type="Proteomes" id="UP000283509"/>
    </source>
</evidence>
<dbReference type="InterPro" id="IPR009060">
    <property type="entry name" value="UBA-like_sf"/>
</dbReference>
<accession>A0A423T594</accession>
<feature type="domain" description="Translation elongation factor EFTs/EF1B dimerisation" evidence="6">
    <location>
        <begin position="258"/>
        <end position="296"/>
    </location>
</feature>
<proteinExistence type="inferred from homology"/>
<dbReference type="SUPFAM" id="SSF54713">
    <property type="entry name" value="Elongation factor Ts (EF-Ts), dimerisation domain"/>
    <property type="match status" value="2"/>
</dbReference>
<dbReference type="GO" id="GO:0070125">
    <property type="term" value="P:mitochondrial translational elongation"/>
    <property type="evidence" value="ECO:0007669"/>
    <property type="project" value="TreeGrafter"/>
</dbReference>
<evidence type="ECO:0000256" key="1">
    <source>
        <dbReference type="ARBA" id="ARBA00005532"/>
    </source>
</evidence>
<dbReference type="AlphaFoldDB" id="A0A423T594"/>
<dbReference type="SUPFAM" id="SSF46934">
    <property type="entry name" value="UBA-like"/>
    <property type="match status" value="1"/>
</dbReference>
<dbReference type="InterPro" id="IPR001816">
    <property type="entry name" value="Transl_elong_EFTs/EF1B"/>
</dbReference>
<evidence type="ECO:0000259" key="6">
    <source>
        <dbReference type="Pfam" id="PF00889"/>
    </source>
</evidence>
<evidence type="ECO:0000256" key="3">
    <source>
        <dbReference type="ARBA" id="ARBA00022917"/>
    </source>
</evidence>
<comment type="similarity">
    <text evidence="1 4 5">Belongs to the EF-Ts family.</text>
</comment>
<dbReference type="OrthoDB" id="277235at2759"/>
<evidence type="ECO:0000256" key="5">
    <source>
        <dbReference type="RuleBase" id="RU000642"/>
    </source>
</evidence>
<dbReference type="Pfam" id="PF25025">
    <property type="entry name" value="EF-Ts_N"/>
    <property type="match status" value="1"/>
</dbReference>
<dbReference type="GO" id="GO:0005739">
    <property type="term" value="C:mitochondrion"/>
    <property type="evidence" value="ECO:0007669"/>
    <property type="project" value="UniProtKB-SubCell"/>
</dbReference>
<dbReference type="PROSITE" id="PS01126">
    <property type="entry name" value="EF_TS_1"/>
    <property type="match status" value="1"/>
</dbReference>
<comment type="function">
    <text evidence="4 5">Associates with the EF-Tu.GDP complex and induces the exchange of GDP to GTP. It remains bound to the aminoacyl-tRNA.EF-Tu.GTP complex up to the GTP hydrolysis stage on the ribosome.</text>
</comment>
<dbReference type="Gene3D" id="3.30.479.20">
    <property type="entry name" value="Elongation factor Ts, dimerisation domain"/>
    <property type="match status" value="2"/>
</dbReference>
<dbReference type="CDD" id="cd14275">
    <property type="entry name" value="UBA_EF-Ts"/>
    <property type="match status" value="1"/>
</dbReference>
<dbReference type="PROSITE" id="PS01127">
    <property type="entry name" value="EF_TS_2"/>
    <property type="match status" value="1"/>
</dbReference>
<dbReference type="PANTHER" id="PTHR11741:SF0">
    <property type="entry name" value="ELONGATION FACTOR TS, MITOCHONDRIAL"/>
    <property type="match status" value="1"/>
</dbReference>
<comment type="subcellular location">
    <subcellularLocation>
        <location evidence="4">Mitochondrion</location>
    </subcellularLocation>
</comment>
<dbReference type="InterPro" id="IPR036402">
    <property type="entry name" value="EF-Ts_dimer_sf"/>
</dbReference>
<dbReference type="PANTHER" id="PTHR11741">
    <property type="entry name" value="ELONGATION FACTOR TS"/>
    <property type="match status" value="1"/>
</dbReference>
<reference evidence="7 8" key="2">
    <citation type="submission" date="2019-01" db="EMBL/GenBank/DDBJ databases">
        <title>The decoding of complex shrimp genome reveals the adaptation for benthos swimmer, frequently molting mechanism and breeding impact on genome.</title>
        <authorList>
            <person name="Sun Y."/>
            <person name="Gao Y."/>
            <person name="Yu Y."/>
        </authorList>
    </citation>
    <scope>NUCLEOTIDE SEQUENCE [LARGE SCALE GENOMIC DNA]</scope>
    <source>
        <tissue evidence="7">Muscle</tissue>
    </source>
</reference>
<protein>
    <recommendedName>
        <fullName evidence="4">Elongation factor Ts, mitochondrial</fullName>
        <shortName evidence="4">EF-Ts</shortName>
        <shortName evidence="4">EF-TsMt</shortName>
    </recommendedName>
</protein>